<evidence type="ECO:0000313" key="2">
    <source>
        <dbReference type="Proteomes" id="UP001607303"/>
    </source>
</evidence>
<gene>
    <name evidence="1" type="ORF">V1477_004367</name>
</gene>
<reference evidence="1 2" key="1">
    <citation type="journal article" date="2024" name="Ann. Entomol. Soc. Am.">
        <title>Genomic analyses of the southern and eastern yellowjacket wasps (Hymenoptera: Vespidae) reveal evolutionary signatures of social life.</title>
        <authorList>
            <person name="Catto M.A."/>
            <person name="Caine P.B."/>
            <person name="Orr S.E."/>
            <person name="Hunt B.G."/>
            <person name="Goodisman M.A.D."/>
        </authorList>
    </citation>
    <scope>NUCLEOTIDE SEQUENCE [LARGE SCALE GENOMIC DNA]</scope>
    <source>
        <strain evidence="1">232</strain>
        <tissue evidence="1">Head and thorax</tissue>
    </source>
</reference>
<comment type="caution">
    <text evidence="1">The sequence shown here is derived from an EMBL/GenBank/DDBJ whole genome shotgun (WGS) entry which is preliminary data.</text>
</comment>
<keyword evidence="2" id="KW-1185">Reference proteome</keyword>
<name>A0ABD2CRF2_VESMC</name>
<accession>A0ABD2CRF2</accession>
<protein>
    <submittedName>
        <fullName evidence="1">Uncharacterized protein</fullName>
    </submittedName>
</protein>
<dbReference type="AlphaFoldDB" id="A0ABD2CRF2"/>
<sequence length="80" mass="9662">MYYKREFSQDLKGILEVVDVYFFLDRDILLLPNYNCYTAIRKYNRCSMLIQSICTEDVKILHQLFTCLYCLLNTWSCQID</sequence>
<organism evidence="1 2">
    <name type="scientific">Vespula maculifrons</name>
    <name type="common">Eastern yellow jacket</name>
    <name type="synonym">Wasp</name>
    <dbReference type="NCBI Taxonomy" id="7453"/>
    <lineage>
        <taxon>Eukaryota</taxon>
        <taxon>Metazoa</taxon>
        <taxon>Ecdysozoa</taxon>
        <taxon>Arthropoda</taxon>
        <taxon>Hexapoda</taxon>
        <taxon>Insecta</taxon>
        <taxon>Pterygota</taxon>
        <taxon>Neoptera</taxon>
        <taxon>Endopterygota</taxon>
        <taxon>Hymenoptera</taxon>
        <taxon>Apocrita</taxon>
        <taxon>Aculeata</taxon>
        <taxon>Vespoidea</taxon>
        <taxon>Vespidae</taxon>
        <taxon>Vespinae</taxon>
        <taxon>Vespula</taxon>
    </lineage>
</organism>
<evidence type="ECO:0000313" key="1">
    <source>
        <dbReference type="EMBL" id="KAL2747675.1"/>
    </source>
</evidence>
<dbReference type="EMBL" id="JAYRBN010000035">
    <property type="protein sequence ID" value="KAL2747675.1"/>
    <property type="molecule type" value="Genomic_DNA"/>
</dbReference>
<proteinExistence type="predicted"/>
<dbReference type="Proteomes" id="UP001607303">
    <property type="component" value="Unassembled WGS sequence"/>
</dbReference>